<evidence type="ECO:0000313" key="1">
    <source>
        <dbReference type="EMBL" id="KAH7157956.1"/>
    </source>
</evidence>
<name>A0A9P9FCN5_9HYPO</name>
<gene>
    <name evidence="1" type="ORF">B0J13DRAFT_650739</name>
</gene>
<sequence length="603" mass="67860">MMLLDIPVPLCVQDIVREPPVSWPREEDIKVLHLIRNFGEEFLRPRDEIEQACNLASGPSNLVIILGRPHKRQNYAVLFSEFVKRCETLKRVDELIRFGSKGARSIHTVTVLDAFSFKPSHETPIPSKRCHQLLADMLELKRPKVVLCCWNRRCEQTFAVKFKSWGVGTWPVCDRMGTTIAIRSFHPAAAVCYDLSQKPCCRMLLICHFALAFSQLAGSTVVPSWIKTLCDNSSIEFRTLRNLERTSIILMTLLQMMEFKRGSVAVPLAEGVLAARQRDEVNEVLKQLFAANYNKGAREIANLCLLWKDYLHPARQDVLRRLGELGSQQDLFQTLGSNLLTRPALRYKIKLAGSNNNDDDGDLEKRLQSLRIHGNATPVDEELVRLSQLRTRLSHRKVSLERLENVANETLSHVQLSIELQVAVFSPGRIGLSESIAEVTKDIHHALDEVAAQITTTPSILVGGKGVTHYEETLRSSFARSPDARNILDLVIPEVEGLANLAFRCSLLFSGLVAQWRMHYGPPEDSNQDTMERLFEIPNDIKGYSTAIMSALNNLSTLQELSDNPEQLLKTESLAQLPRKKNEGLPKVYRVIRGGAASQDVSC</sequence>
<dbReference type="EMBL" id="JAGMUU010000003">
    <property type="protein sequence ID" value="KAH7157956.1"/>
    <property type="molecule type" value="Genomic_DNA"/>
</dbReference>
<dbReference type="Proteomes" id="UP000717696">
    <property type="component" value="Unassembled WGS sequence"/>
</dbReference>
<reference evidence="1" key="1">
    <citation type="journal article" date="2021" name="Nat. Commun.">
        <title>Genetic determinants of endophytism in the Arabidopsis root mycobiome.</title>
        <authorList>
            <person name="Mesny F."/>
            <person name="Miyauchi S."/>
            <person name="Thiergart T."/>
            <person name="Pickel B."/>
            <person name="Atanasova L."/>
            <person name="Karlsson M."/>
            <person name="Huettel B."/>
            <person name="Barry K.W."/>
            <person name="Haridas S."/>
            <person name="Chen C."/>
            <person name="Bauer D."/>
            <person name="Andreopoulos W."/>
            <person name="Pangilinan J."/>
            <person name="LaButti K."/>
            <person name="Riley R."/>
            <person name="Lipzen A."/>
            <person name="Clum A."/>
            <person name="Drula E."/>
            <person name="Henrissat B."/>
            <person name="Kohler A."/>
            <person name="Grigoriev I.V."/>
            <person name="Martin F.M."/>
            <person name="Hacquard S."/>
        </authorList>
    </citation>
    <scope>NUCLEOTIDE SEQUENCE</scope>
    <source>
        <strain evidence="1">MPI-CAGE-AT-0021</strain>
    </source>
</reference>
<comment type="caution">
    <text evidence="1">The sequence shown here is derived from an EMBL/GenBank/DDBJ whole genome shotgun (WGS) entry which is preliminary data.</text>
</comment>
<dbReference type="OrthoDB" id="2832510at2759"/>
<accession>A0A9P9FCN5</accession>
<dbReference type="AlphaFoldDB" id="A0A9P9FCN5"/>
<evidence type="ECO:0000313" key="2">
    <source>
        <dbReference type="Proteomes" id="UP000717696"/>
    </source>
</evidence>
<protein>
    <submittedName>
        <fullName evidence="1">Uncharacterized protein</fullName>
    </submittedName>
</protein>
<proteinExistence type="predicted"/>
<keyword evidence="2" id="KW-1185">Reference proteome</keyword>
<organism evidence="1 2">
    <name type="scientific">Dactylonectria estremocensis</name>
    <dbReference type="NCBI Taxonomy" id="1079267"/>
    <lineage>
        <taxon>Eukaryota</taxon>
        <taxon>Fungi</taxon>
        <taxon>Dikarya</taxon>
        <taxon>Ascomycota</taxon>
        <taxon>Pezizomycotina</taxon>
        <taxon>Sordariomycetes</taxon>
        <taxon>Hypocreomycetidae</taxon>
        <taxon>Hypocreales</taxon>
        <taxon>Nectriaceae</taxon>
        <taxon>Dactylonectria</taxon>
    </lineage>
</organism>